<sequence length="365" mass="41452">MTLNKQKLKSLHDSAWERVCRASSLTNDEIRCSALLIPLIYLIIMWSNFTWLSSMPDALFDPPAYSPGILASGFPSYIVLAILESVLALSIAFLALGKRPLFFGSVFCAVLVTLCNFEYSFGKIDHEILPIITVFCVAVAMASIQGTQPKLVKRLFPVRAETLLALAITFGMFTAGFEKSMNWIDFDMSESGFLKWFYGGYLNKGRTHMLAEWVPHLHPLIIESFDYIAVIFELSPLSILLLGRPLYWRLWLTFACFFHMGNLVFLNIAFILNFVVYLPFLMPKNLVKFVSLKKVKVSLILMIMLFASWSVVCTWTDLPRPLSLLIQGKIMRLWFSLTLWGGLGACGMIRCIELYRAESSSKRVE</sequence>
<dbReference type="OrthoDB" id="1496251at2"/>
<feature type="transmembrane region" description="Helical" evidence="1">
    <location>
        <begin position="101"/>
        <end position="122"/>
    </location>
</feature>
<evidence type="ECO:0008006" key="4">
    <source>
        <dbReference type="Google" id="ProtNLM"/>
    </source>
</evidence>
<feature type="transmembrane region" description="Helical" evidence="1">
    <location>
        <begin position="330"/>
        <end position="352"/>
    </location>
</feature>
<feature type="transmembrane region" description="Helical" evidence="1">
    <location>
        <begin position="128"/>
        <end position="144"/>
    </location>
</feature>
<gene>
    <name evidence="2" type="ORF">BSZ32_03585</name>
</gene>
<keyword evidence="1" id="KW-0472">Membrane</keyword>
<comment type="caution">
    <text evidence="2">The sequence shown here is derived from an EMBL/GenBank/DDBJ whole genome shotgun (WGS) entry which is preliminary data.</text>
</comment>
<name>A0A2S7TY38_9BACT</name>
<organism evidence="2 3">
    <name type="scientific">Rubritalea profundi</name>
    <dbReference type="NCBI Taxonomy" id="1658618"/>
    <lineage>
        <taxon>Bacteria</taxon>
        <taxon>Pseudomonadati</taxon>
        <taxon>Verrucomicrobiota</taxon>
        <taxon>Verrucomicrobiia</taxon>
        <taxon>Verrucomicrobiales</taxon>
        <taxon>Rubritaleaceae</taxon>
        <taxon>Rubritalea</taxon>
    </lineage>
</organism>
<evidence type="ECO:0000313" key="3">
    <source>
        <dbReference type="Proteomes" id="UP000239907"/>
    </source>
</evidence>
<feature type="transmembrane region" description="Helical" evidence="1">
    <location>
        <begin position="74"/>
        <end position="94"/>
    </location>
</feature>
<feature type="transmembrane region" description="Helical" evidence="1">
    <location>
        <begin position="250"/>
        <end position="278"/>
    </location>
</feature>
<evidence type="ECO:0000313" key="2">
    <source>
        <dbReference type="EMBL" id="PQJ27669.1"/>
    </source>
</evidence>
<proteinExistence type="predicted"/>
<keyword evidence="1" id="KW-0812">Transmembrane</keyword>
<keyword evidence="3" id="KW-1185">Reference proteome</keyword>
<dbReference type="Proteomes" id="UP000239907">
    <property type="component" value="Unassembled WGS sequence"/>
</dbReference>
<reference evidence="2 3" key="1">
    <citation type="submission" date="2016-12" db="EMBL/GenBank/DDBJ databases">
        <title>Study of bacterial adaptation to deep sea.</title>
        <authorList>
            <person name="Song J."/>
            <person name="Yoshizawa S."/>
            <person name="Kogure K."/>
        </authorList>
    </citation>
    <scope>NUCLEOTIDE SEQUENCE [LARGE SCALE GENOMIC DNA]</scope>
    <source>
        <strain evidence="2 3">SAORIC-165</strain>
    </source>
</reference>
<accession>A0A2S7TY38</accession>
<feature type="transmembrane region" description="Helical" evidence="1">
    <location>
        <begin position="34"/>
        <end position="54"/>
    </location>
</feature>
<keyword evidence="1" id="KW-1133">Transmembrane helix</keyword>
<dbReference type="AlphaFoldDB" id="A0A2S7TY38"/>
<dbReference type="EMBL" id="MQWA01000001">
    <property type="protein sequence ID" value="PQJ27669.1"/>
    <property type="molecule type" value="Genomic_DNA"/>
</dbReference>
<dbReference type="RefSeq" id="WP_105042156.1">
    <property type="nucleotide sequence ID" value="NZ_MQWA01000001.1"/>
</dbReference>
<protein>
    <recommendedName>
        <fullName evidence="4">HTTM domain-containing protein</fullName>
    </recommendedName>
</protein>
<feature type="transmembrane region" description="Helical" evidence="1">
    <location>
        <begin position="156"/>
        <end position="177"/>
    </location>
</feature>
<feature type="transmembrane region" description="Helical" evidence="1">
    <location>
        <begin position="299"/>
        <end position="318"/>
    </location>
</feature>
<evidence type="ECO:0000256" key="1">
    <source>
        <dbReference type="SAM" id="Phobius"/>
    </source>
</evidence>